<dbReference type="GO" id="GO:0007623">
    <property type="term" value="P:circadian rhythm"/>
    <property type="evidence" value="ECO:0007669"/>
    <property type="project" value="InterPro"/>
</dbReference>
<dbReference type="EMBL" id="KZ613525">
    <property type="protein sequence ID" value="PMD13991.1"/>
    <property type="molecule type" value="Genomic_DNA"/>
</dbReference>
<feature type="coiled-coil region" evidence="1">
    <location>
        <begin position="315"/>
        <end position="349"/>
    </location>
</feature>
<dbReference type="InterPro" id="IPR018554">
    <property type="entry name" value="FRQ"/>
</dbReference>
<feature type="compositionally biased region" description="Low complexity" evidence="2">
    <location>
        <begin position="570"/>
        <end position="584"/>
    </location>
</feature>
<feature type="region of interest" description="Disordered" evidence="2">
    <location>
        <begin position="172"/>
        <end position="259"/>
    </location>
</feature>
<feature type="compositionally biased region" description="Low complexity" evidence="2">
    <location>
        <begin position="686"/>
        <end position="696"/>
    </location>
</feature>
<feature type="region of interest" description="Disordered" evidence="2">
    <location>
        <begin position="1029"/>
        <end position="1060"/>
    </location>
</feature>
<organism evidence="3 4">
    <name type="scientific">Hyaloscypha hepaticicola</name>
    <dbReference type="NCBI Taxonomy" id="2082293"/>
    <lineage>
        <taxon>Eukaryota</taxon>
        <taxon>Fungi</taxon>
        <taxon>Dikarya</taxon>
        <taxon>Ascomycota</taxon>
        <taxon>Pezizomycotina</taxon>
        <taxon>Leotiomycetes</taxon>
        <taxon>Helotiales</taxon>
        <taxon>Hyaloscyphaceae</taxon>
        <taxon>Hyaloscypha</taxon>
    </lineage>
</organism>
<feature type="compositionally biased region" description="Low complexity" evidence="2">
    <location>
        <begin position="406"/>
        <end position="425"/>
    </location>
</feature>
<dbReference type="Pfam" id="PF09421">
    <property type="entry name" value="FRQ"/>
    <property type="match status" value="1"/>
</dbReference>
<feature type="compositionally biased region" description="Polar residues" evidence="2">
    <location>
        <begin position="947"/>
        <end position="958"/>
    </location>
</feature>
<feature type="region of interest" description="Disordered" evidence="2">
    <location>
        <begin position="552"/>
        <end position="601"/>
    </location>
</feature>
<evidence type="ECO:0000313" key="3">
    <source>
        <dbReference type="EMBL" id="PMD13991.1"/>
    </source>
</evidence>
<dbReference type="GO" id="GO:0005634">
    <property type="term" value="C:nucleus"/>
    <property type="evidence" value="ECO:0007669"/>
    <property type="project" value="InterPro"/>
</dbReference>
<evidence type="ECO:0000256" key="2">
    <source>
        <dbReference type="SAM" id="MobiDB-lite"/>
    </source>
</evidence>
<dbReference type="Proteomes" id="UP000235672">
    <property type="component" value="Unassembled WGS sequence"/>
</dbReference>
<feature type="compositionally biased region" description="Polar residues" evidence="2">
    <location>
        <begin position="428"/>
        <end position="442"/>
    </location>
</feature>
<gene>
    <name evidence="3" type="ORF">NA56DRAFT_711355</name>
</gene>
<dbReference type="OrthoDB" id="2536795at2759"/>
<feature type="region of interest" description="Disordered" evidence="2">
    <location>
        <begin position="501"/>
        <end position="534"/>
    </location>
</feature>
<feature type="compositionally biased region" description="Basic and acidic residues" evidence="2">
    <location>
        <begin position="522"/>
        <end position="534"/>
    </location>
</feature>
<feature type="region of interest" description="Disordered" evidence="2">
    <location>
        <begin position="1076"/>
        <end position="1160"/>
    </location>
</feature>
<feature type="compositionally biased region" description="Low complexity" evidence="2">
    <location>
        <begin position="1148"/>
        <end position="1160"/>
    </location>
</feature>
<accession>A0A2J6PIX5</accession>
<feature type="compositionally biased region" description="Low complexity" evidence="2">
    <location>
        <begin position="1040"/>
        <end position="1055"/>
    </location>
</feature>
<feature type="compositionally biased region" description="Low complexity" evidence="2">
    <location>
        <begin position="204"/>
        <end position="217"/>
    </location>
</feature>
<feature type="compositionally biased region" description="Acidic residues" evidence="2">
    <location>
        <begin position="1083"/>
        <end position="1104"/>
    </location>
</feature>
<keyword evidence="4" id="KW-1185">Reference proteome</keyword>
<evidence type="ECO:0000313" key="4">
    <source>
        <dbReference type="Proteomes" id="UP000235672"/>
    </source>
</evidence>
<dbReference type="GO" id="GO:0005737">
    <property type="term" value="C:cytoplasm"/>
    <property type="evidence" value="ECO:0007669"/>
    <property type="project" value="InterPro"/>
</dbReference>
<proteinExistence type="predicted"/>
<evidence type="ECO:0000256" key="1">
    <source>
        <dbReference type="SAM" id="Coils"/>
    </source>
</evidence>
<feature type="region of interest" description="Disordered" evidence="2">
    <location>
        <begin position="667"/>
        <end position="733"/>
    </location>
</feature>
<feature type="compositionally biased region" description="Basic and acidic residues" evidence="2">
    <location>
        <begin position="697"/>
        <end position="708"/>
    </location>
</feature>
<name>A0A2J6PIX5_9HELO</name>
<reference evidence="3 4" key="1">
    <citation type="submission" date="2016-05" db="EMBL/GenBank/DDBJ databases">
        <title>A degradative enzymes factory behind the ericoid mycorrhizal symbiosis.</title>
        <authorList>
            <consortium name="DOE Joint Genome Institute"/>
            <person name="Martino E."/>
            <person name="Morin E."/>
            <person name="Grelet G."/>
            <person name="Kuo A."/>
            <person name="Kohler A."/>
            <person name="Daghino S."/>
            <person name="Barry K."/>
            <person name="Choi C."/>
            <person name="Cichocki N."/>
            <person name="Clum A."/>
            <person name="Copeland A."/>
            <person name="Hainaut M."/>
            <person name="Haridas S."/>
            <person name="Labutti K."/>
            <person name="Lindquist E."/>
            <person name="Lipzen A."/>
            <person name="Khouja H.-R."/>
            <person name="Murat C."/>
            <person name="Ohm R."/>
            <person name="Olson A."/>
            <person name="Spatafora J."/>
            <person name="Veneault-Fourrey C."/>
            <person name="Henrissat B."/>
            <person name="Grigoriev I."/>
            <person name="Martin F."/>
            <person name="Perotto S."/>
        </authorList>
    </citation>
    <scope>NUCLEOTIDE SEQUENCE [LARGE SCALE GENOMIC DNA]</scope>
    <source>
        <strain evidence="3 4">UAMH 7357</strain>
    </source>
</reference>
<feature type="region of interest" description="Disordered" evidence="2">
    <location>
        <begin position="751"/>
        <end position="802"/>
    </location>
</feature>
<dbReference type="GO" id="GO:0006355">
    <property type="term" value="P:regulation of DNA-templated transcription"/>
    <property type="evidence" value="ECO:0007669"/>
    <property type="project" value="InterPro"/>
</dbReference>
<dbReference type="AlphaFoldDB" id="A0A2J6PIX5"/>
<protein>
    <recommendedName>
        <fullName evidence="5">Frequency clock protein</fullName>
    </recommendedName>
</protein>
<sequence>MAIHNFHDMPPNFSKFPEIDGNRTSTLEIELAKDQEKFALSQGLPRAATPGSSGRARATHVESRWAYCTSRGLDDGPFWHSGFRFRFQPQISIVEAKAATAFTAQPEPELKPVGNSLPFVRSLHFRKSTSYSTPRISLPTNICAELEPPNDRLCHDLVPTVVHNPYDGRMMLPSSSCPQSPTSRASHPRRPPAHLSVSLRHESSAAGRSTAATSQAQHAVKGGAGPSEVDVVRQLSDDSNDSEGSTAPNLQKWFDRSNRRPQTAFPQILEDNDPPYFLPRNSSCTSHAGSESAAKQFPIHFRPRVLHAGTNDSSADDYRSVIDDLTIENKKLKAKLRKYENAQSTHLEKDRLFEVKIHSLPARKRRELEDVLREFASTVDGSTDEGCSRMLLTGTLPSSSHTPGISSFPKHPSSSSTSNSRPVDSAYASMSNSGPTSTSTLNRALEGQPVSQQRIGKDQKIQSFLHNIPEGLLPKHSYVMTERQKKKLVVQRLEQLFTGTRGANIGNRNQPLQQQEVSKSAAKADQKADHDPMAAEGVREAHILPYKMDVDDVGPAKLSEDSSHETQITGSGSSEECSPSRSPGQRPTRPLDLDPDRTQNPSENVEYIRHLGLATPQLASDESADAADAEGWIYLNLLINMAQLHIMNVTPDFVRKAVSDMSAKLQLSQDGKKIRWRGGSRGTHLSSDSGSSSDQNGSHDIDVMGDSRSKRRRVETGKFTSVQPNVNDVPVGVHDPSKSFHYKPLFHHASSSSGGQFSSDESDSLFGYEAPNASGLGRSTQPSKIRSEKSRSGSKGRTRKDEGPIVFYSGANFCTDLSADRGDIRTPLHVTGVGKDGYSNFTQTALGCESKRGSPPIFRTTSGSLLSFRPFRDYSKGPAFLQIDANRPKTPDLLEDDSEDEIEFLDGSSTTSSPRRPLQDFEASGLGGTRPADHFTVKVQTRRTRATSRLPNKASKASSHGPRFKKFGHSISKKTLDVFQECGLEASGDAIAEKLKSLLSFSPSPSWTEDPIIDTEIISAEFARLAPSELPPPAGYYGMTSSSGNDSDSDTNSTGISHLRRDRSFLPKSFASYSDMDGLVVDEKDEDSSDEMDEEDDEDDDESIDMLAQARGVDPSGVATREQEFEVELNEMGEGSNVPVRSSAATLNDESGNSSDSSDF</sequence>
<feature type="region of interest" description="Disordered" evidence="2">
    <location>
        <begin position="904"/>
        <end position="966"/>
    </location>
</feature>
<feature type="region of interest" description="Disordered" evidence="2">
    <location>
        <begin position="391"/>
        <end position="442"/>
    </location>
</feature>
<evidence type="ECO:0008006" key="5">
    <source>
        <dbReference type="Google" id="ProtNLM"/>
    </source>
</evidence>
<feature type="compositionally biased region" description="Polar residues" evidence="2">
    <location>
        <begin position="506"/>
        <end position="517"/>
    </location>
</feature>
<feature type="compositionally biased region" description="Polar residues" evidence="2">
    <location>
        <begin position="173"/>
        <end position="185"/>
    </location>
</feature>
<keyword evidence="1" id="KW-0175">Coiled coil</keyword>
<feature type="compositionally biased region" description="Polar residues" evidence="2">
    <location>
        <begin position="395"/>
        <end position="405"/>
    </location>
</feature>
<dbReference type="STRING" id="1745343.A0A2J6PIX5"/>